<feature type="domain" description="C2H2-type" evidence="9">
    <location>
        <begin position="47"/>
        <end position="75"/>
    </location>
</feature>
<keyword evidence="2" id="KW-0479">Metal-binding</keyword>
<dbReference type="GO" id="GO:0000981">
    <property type="term" value="F:DNA-binding transcription factor activity, RNA polymerase II-specific"/>
    <property type="evidence" value="ECO:0007669"/>
    <property type="project" value="InterPro"/>
</dbReference>
<dbReference type="InterPro" id="IPR036236">
    <property type="entry name" value="Znf_C2H2_sf"/>
</dbReference>
<keyword evidence="3" id="KW-0677">Repeat</keyword>
<dbReference type="PANTHER" id="PTHR40626">
    <property type="entry name" value="MIP31509P"/>
    <property type="match status" value="1"/>
</dbReference>
<comment type="caution">
    <text evidence="10">The sequence shown here is derived from an EMBL/GenBank/DDBJ whole genome shotgun (WGS) entry which is preliminary data.</text>
</comment>
<evidence type="ECO:0000256" key="5">
    <source>
        <dbReference type="ARBA" id="ARBA00022833"/>
    </source>
</evidence>
<evidence type="ECO:0000256" key="7">
    <source>
        <dbReference type="PROSITE-ProRule" id="PRU00042"/>
    </source>
</evidence>
<dbReference type="GO" id="GO:0000978">
    <property type="term" value="F:RNA polymerase II cis-regulatory region sequence-specific DNA binding"/>
    <property type="evidence" value="ECO:0007669"/>
    <property type="project" value="InterPro"/>
</dbReference>
<dbReference type="GO" id="GO:0005634">
    <property type="term" value="C:nucleus"/>
    <property type="evidence" value="ECO:0007669"/>
    <property type="project" value="UniProtKB-SubCell"/>
</dbReference>
<keyword evidence="6" id="KW-0539">Nucleus</keyword>
<dbReference type="OrthoDB" id="9411774at2759"/>
<keyword evidence="5" id="KW-0862">Zinc</keyword>
<dbReference type="InterPro" id="IPR051059">
    <property type="entry name" value="VerF-like"/>
</dbReference>
<dbReference type="EMBL" id="NJES01001296">
    <property type="protein sequence ID" value="PHH67469.1"/>
    <property type="molecule type" value="Genomic_DNA"/>
</dbReference>
<dbReference type="PANTHER" id="PTHR40626:SF8">
    <property type="entry name" value="C2H2 FINGER DOMAIN TRANSCRIPTION FACTOR (EUROFUNG)-RELATED"/>
    <property type="match status" value="1"/>
</dbReference>
<feature type="region of interest" description="Disordered" evidence="8">
    <location>
        <begin position="1"/>
        <end position="21"/>
    </location>
</feature>
<evidence type="ECO:0000256" key="1">
    <source>
        <dbReference type="ARBA" id="ARBA00004123"/>
    </source>
</evidence>
<dbReference type="CDD" id="cd12148">
    <property type="entry name" value="fungal_TF_MHR"/>
    <property type="match status" value="1"/>
</dbReference>
<evidence type="ECO:0000256" key="2">
    <source>
        <dbReference type="ARBA" id="ARBA00022723"/>
    </source>
</evidence>
<dbReference type="PROSITE" id="PS50157">
    <property type="entry name" value="ZINC_FINGER_C2H2_2"/>
    <property type="match status" value="1"/>
</dbReference>
<evidence type="ECO:0000313" key="10">
    <source>
        <dbReference type="EMBL" id="PHH67469.1"/>
    </source>
</evidence>
<keyword evidence="4 7" id="KW-0863">Zinc-finger</keyword>
<evidence type="ECO:0000313" key="11">
    <source>
        <dbReference type="Proteomes" id="UP000226431"/>
    </source>
</evidence>
<dbReference type="Proteomes" id="UP000226431">
    <property type="component" value="Unassembled WGS sequence"/>
</dbReference>
<dbReference type="InterPro" id="IPR007219">
    <property type="entry name" value="XnlR_reg_dom"/>
</dbReference>
<evidence type="ECO:0000256" key="4">
    <source>
        <dbReference type="ARBA" id="ARBA00022771"/>
    </source>
</evidence>
<comment type="subcellular location">
    <subcellularLocation>
        <location evidence="1">Nucleus</location>
    </subcellularLocation>
</comment>
<dbReference type="FunFam" id="3.30.160.60:FF:000190">
    <property type="entry name" value="C2H2 finger domain protein"/>
    <property type="match status" value="1"/>
</dbReference>
<evidence type="ECO:0000256" key="8">
    <source>
        <dbReference type="SAM" id="MobiDB-lite"/>
    </source>
</evidence>
<feature type="region of interest" description="Disordered" evidence="8">
    <location>
        <begin position="228"/>
        <end position="275"/>
    </location>
</feature>
<gene>
    <name evidence="10" type="ORF">CDD80_829</name>
</gene>
<dbReference type="Pfam" id="PF04082">
    <property type="entry name" value="Fungal_trans"/>
    <property type="match status" value="1"/>
</dbReference>
<dbReference type="GO" id="GO:0008270">
    <property type="term" value="F:zinc ion binding"/>
    <property type="evidence" value="ECO:0007669"/>
    <property type="project" value="UniProtKB-KW"/>
</dbReference>
<evidence type="ECO:0000259" key="9">
    <source>
        <dbReference type="PROSITE" id="PS50157"/>
    </source>
</evidence>
<dbReference type="STRING" id="2004952.A0A2C5XCM9"/>
<reference evidence="10 11" key="1">
    <citation type="submission" date="2017-06" db="EMBL/GenBank/DDBJ databases">
        <title>Ant-infecting Ophiocordyceps genomes reveal a high diversity of potential behavioral manipulation genes and a possible major role for enterotoxins.</title>
        <authorList>
            <person name="De Bekker C."/>
            <person name="Evans H.C."/>
            <person name="Brachmann A."/>
            <person name="Hughes D.P."/>
        </authorList>
    </citation>
    <scope>NUCLEOTIDE SEQUENCE [LARGE SCALE GENOMIC DNA]</scope>
    <source>
        <strain evidence="10 11">Map16</strain>
    </source>
</reference>
<dbReference type="AlphaFoldDB" id="A0A2C5XCM9"/>
<proteinExistence type="predicted"/>
<feature type="compositionally biased region" description="Polar residues" evidence="8">
    <location>
        <begin position="228"/>
        <end position="249"/>
    </location>
</feature>
<dbReference type="GO" id="GO:0006351">
    <property type="term" value="P:DNA-templated transcription"/>
    <property type="evidence" value="ECO:0007669"/>
    <property type="project" value="InterPro"/>
</dbReference>
<accession>A0A2C5XCM9</accession>
<dbReference type="PROSITE" id="PS00028">
    <property type="entry name" value="ZINC_FINGER_C2H2_1"/>
    <property type="match status" value="1"/>
</dbReference>
<name>A0A2C5XCM9_9HYPO</name>
<organism evidence="10 11">
    <name type="scientific">Ophiocordyceps camponoti-rufipedis</name>
    <dbReference type="NCBI Taxonomy" id="2004952"/>
    <lineage>
        <taxon>Eukaryota</taxon>
        <taxon>Fungi</taxon>
        <taxon>Dikarya</taxon>
        <taxon>Ascomycota</taxon>
        <taxon>Pezizomycotina</taxon>
        <taxon>Sordariomycetes</taxon>
        <taxon>Hypocreomycetidae</taxon>
        <taxon>Hypocreales</taxon>
        <taxon>Ophiocordycipitaceae</taxon>
        <taxon>Ophiocordyceps</taxon>
    </lineage>
</organism>
<protein>
    <recommendedName>
        <fullName evidence="9">C2H2-type domain-containing protein</fullName>
    </recommendedName>
</protein>
<dbReference type="SUPFAM" id="SSF57667">
    <property type="entry name" value="beta-beta-alpha zinc fingers"/>
    <property type="match status" value="1"/>
</dbReference>
<dbReference type="Gene3D" id="3.30.160.60">
    <property type="entry name" value="Classic Zinc Finger"/>
    <property type="match status" value="1"/>
</dbReference>
<dbReference type="GO" id="GO:0000785">
    <property type="term" value="C:chromatin"/>
    <property type="evidence" value="ECO:0007669"/>
    <property type="project" value="TreeGrafter"/>
</dbReference>
<dbReference type="InterPro" id="IPR013087">
    <property type="entry name" value="Znf_C2H2_type"/>
</dbReference>
<evidence type="ECO:0000256" key="6">
    <source>
        <dbReference type="ARBA" id="ARBA00023242"/>
    </source>
</evidence>
<evidence type="ECO:0000256" key="3">
    <source>
        <dbReference type="ARBA" id="ARBA00022737"/>
    </source>
</evidence>
<sequence length="751" mass="83603">MPGASVAVLPPPATSSSSRKVSLAPERKYKCQFCNRAFSRNTKERPFKCMKCRSTFVRRDLLLRHDRTVHAKDGGIPLHSDGKRRSSGPKTRAIGGPSKSSIALDTSTLEQMEANNDGNLDVEMETAAILVAHLHHKASAAMCADEGAYEDNPSIAYSPNSAAVMESTVTYPSGAIALPQMQWDNFMSPNATAPKAHSITSSTSGSFEAHQPFLGGLKGSLRTSISQGALGSKSASQSTIKTLPDSTPATPGPQSPSSTGAPPVSVKAPQVTTDEERNTILDTIRSYDREHAVPDGFRLPGLGSLNRYLSTYFGMFHHHLPFLHPASFSPIQVSPPLLLAVLSIGALYAFDQDQAYMLHIGSKVLVNQFLQNKENFSSRKCPLWTMQSSLLNMIFASWSGDPKGLEWACSIKSLLANMVAGNRYELKLRQEARAHAKPTRSEWIEDEGCRRTYYAVYIFFGLLTLTYNHTPAISFNEFEDLQLPSTEALWNLQVTDGSSWLEHLNGSPSVTFMEAHDNLFQGESLRYSAFATRVMINALFLEVWYHKRSPEALQDVVTEYKLRLALETWEKSLETCEPESIAVPLSAPHQGHHPLIFNARAMYRNARARLEVDLKSVQEALRYHDPYEVAAAMSHARDRVKRSSEIIKVIQECYNCIETAVSHGIRWVARTSPTNWSVEHPLCGMDLMIILSLWLYRLEHDEESATQEEVDMYNKVRQLFKKHAGDGYMSQLSSVVSRLWGSTLDEVVVWG</sequence>
<keyword evidence="11" id="KW-1185">Reference proteome</keyword>
<feature type="region of interest" description="Disordered" evidence="8">
    <location>
        <begin position="72"/>
        <end position="101"/>
    </location>
</feature>